<name>A0A844ZLF6_9SPHN</name>
<feature type="domain" description="UDP-N-acetylglucosamine 2-epimerase" evidence="6">
    <location>
        <begin position="26"/>
        <end position="371"/>
    </location>
</feature>
<protein>
    <recommendedName>
        <fullName evidence="4">UDP-N-acetylglucosamine 2-epimerase (non-hydrolyzing)</fullName>
        <ecNumber evidence="4">5.1.3.14</ecNumber>
    </recommendedName>
</protein>
<evidence type="ECO:0000256" key="4">
    <source>
        <dbReference type="ARBA" id="ARBA00038858"/>
    </source>
</evidence>
<dbReference type="InterPro" id="IPR003331">
    <property type="entry name" value="UDP_GlcNAc_Epimerase_2_dom"/>
</dbReference>
<reference evidence="7 8" key="1">
    <citation type="submission" date="2019-12" db="EMBL/GenBank/DDBJ databases">
        <title>Genomic-based taxomic classification of the family Erythrobacteraceae.</title>
        <authorList>
            <person name="Xu L."/>
        </authorList>
    </citation>
    <scope>NUCLEOTIDE SEQUENCE [LARGE SCALE GENOMIC DNA]</scope>
    <source>
        <strain evidence="7 8">JCM 16339</strain>
    </source>
</reference>
<comment type="catalytic activity">
    <reaction evidence="2">
        <text>UDP-N-acetyl-alpha-D-glucosamine = UDP-N-acetyl-alpha-D-mannosamine</text>
        <dbReference type="Rhea" id="RHEA:17213"/>
        <dbReference type="ChEBI" id="CHEBI:57705"/>
        <dbReference type="ChEBI" id="CHEBI:68623"/>
        <dbReference type="EC" id="5.1.3.14"/>
    </reaction>
</comment>
<evidence type="ECO:0000256" key="1">
    <source>
        <dbReference type="ARBA" id="ARBA00023235"/>
    </source>
</evidence>
<dbReference type="AlphaFoldDB" id="A0A844ZLF6"/>
<accession>A0A844ZLF6</accession>
<dbReference type="OrthoDB" id="9803238at2"/>
<evidence type="ECO:0000313" key="7">
    <source>
        <dbReference type="EMBL" id="MXO88645.1"/>
    </source>
</evidence>
<dbReference type="RefSeq" id="WP_160590867.1">
    <property type="nucleotide sequence ID" value="NZ_BAAAFP010000001.1"/>
</dbReference>
<comment type="caution">
    <text evidence="7">The sequence shown here is derived from an EMBL/GenBank/DDBJ whole genome shotgun (WGS) entry which is preliminary data.</text>
</comment>
<keyword evidence="8" id="KW-1185">Reference proteome</keyword>
<evidence type="ECO:0000256" key="3">
    <source>
        <dbReference type="ARBA" id="ARBA00038209"/>
    </source>
</evidence>
<dbReference type="GO" id="GO:0008761">
    <property type="term" value="F:UDP-N-acetylglucosamine 2-epimerase activity"/>
    <property type="evidence" value="ECO:0007669"/>
    <property type="project" value="UniProtKB-EC"/>
</dbReference>
<dbReference type="PANTHER" id="PTHR43174">
    <property type="entry name" value="UDP-N-ACETYLGLUCOSAMINE 2-EPIMERASE"/>
    <property type="match status" value="1"/>
</dbReference>
<dbReference type="InterPro" id="IPR029767">
    <property type="entry name" value="WecB-like"/>
</dbReference>
<organism evidence="7 8">
    <name type="scientific">Alteraurantiacibacter aestuarii</name>
    <dbReference type="NCBI Taxonomy" id="650004"/>
    <lineage>
        <taxon>Bacteria</taxon>
        <taxon>Pseudomonadati</taxon>
        <taxon>Pseudomonadota</taxon>
        <taxon>Alphaproteobacteria</taxon>
        <taxon>Sphingomonadales</taxon>
        <taxon>Erythrobacteraceae</taxon>
        <taxon>Alteraurantiacibacter</taxon>
    </lineage>
</organism>
<dbReference type="SUPFAM" id="SSF53756">
    <property type="entry name" value="UDP-Glycosyltransferase/glycogen phosphorylase"/>
    <property type="match status" value="1"/>
</dbReference>
<dbReference type="EMBL" id="WTYY01000003">
    <property type="protein sequence ID" value="MXO88645.1"/>
    <property type="molecule type" value="Genomic_DNA"/>
</dbReference>
<dbReference type="CDD" id="cd03786">
    <property type="entry name" value="GTB_UDP-GlcNAc_2-Epimerase"/>
    <property type="match status" value="1"/>
</dbReference>
<evidence type="ECO:0000259" key="6">
    <source>
        <dbReference type="Pfam" id="PF02350"/>
    </source>
</evidence>
<evidence type="ECO:0000313" key="8">
    <source>
        <dbReference type="Proteomes" id="UP000435243"/>
    </source>
</evidence>
<keyword evidence="1 5" id="KW-0413">Isomerase</keyword>
<gene>
    <name evidence="7" type="ORF">GRI32_07810</name>
</gene>
<dbReference type="Pfam" id="PF02350">
    <property type="entry name" value="Epimerase_2"/>
    <property type="match status" value="1"/>
</dbReference>
<dbReference type="EC" id="5.1.3.14" evidence="4"/>
<dbReference type="Proteomes" id="UP000435243">
    <property type="component" value="Unassembled WGS sequence"/>
</dbReference>
<evidence type="ECO:0000256" key="5">
    <source>
        <dbReference type="RuleBase" id="RU003513"/>
    </source>
</evidence>
<dbReference type="Gene3D" id="3.40.50.2000">
    <property type="entry name" value="Glycogen Phosphorylase B"/>
    <property type="match status" value="2"/>
</dbReference>
<evidence type="ECO:0000256" key="2">
    <source>
        <dbReference type="ARBA" id="ARBA00036080"/>
    </source>
</evidence>
<dbReference type="PANTHER" id="PTHR43174:SF2">
    <property type="entry name" value="UDP-N-ACETYLGLUCOSAMINE 2-EPIMERASE"/>
    <property type="match status" value="1"/>
</dbReference>
<proteinExistence type="inferred from homology"/>
<comment type="similarity">
    <text evidence="3 5">Belongs to the UDP-N-acetylglucosamine 2-epimerase family.</text>
</comment>
<dbReference type="NCBIfam" id="TIGR00236">
    <property type="entry name" value="wecB"/>
    <property type="match status" value="1"/>
</dbReference>
<sequence>MTGPRRILTVFGTRPEAIKLFPLVHALRADDRFVSRVCVSGQHRGMLDQVLEISGVVPDHDLDLMQPDQSLDELTARLLTGLGRVMDAEQPDWVVVQGDTATAMAGAMAAYYRKIPVCHVEAGLRSGNIYQPWPEEVNRKIIGNIAALHCAPTETAQAALLAENVDPGIVHVTGNTVIDALQWITARIEKEPRLAAGLADLEKRFAHKRIIGVTCHRRENFGEGMQAIADAIRRLAARPEVAVIFPVHLNPNVRKVMDEQLAGVEDVAMIEPLDYPHFARLIGISDLMLTDSGGVQEEAPALGKPVLVMRDTTERPEGVEAGTAMLVGTNADRIVAEANRLLDDHDAYLAMARAHNPFGDGHSAARICDLLCQHS</sequence>